<dbReference type="GO" id="GO:0003777">
    <property type="term" value="F:microtubule motor activity"/>
    <property type="evidence" value="ECO:0007669"/>
    <property type="project" value="InterPro"/>
</dbReference>
<dbReference type="InterPro" id="IPR001752">
    <property type="entry name" value="Kinesin_motor_dom"/>
</dbReference>
<dbReference type="GO" id="GO:0015630">
    <property type="term" value="C:microtubule cytoskeleton"/>
    <property type="evidence" value="ECO:0007669"/>
    <property type="project" value="TreeGrafter"/>
</dbReference>
<dbReference type="InterPro" id="IPR027417">
    <property type="entry name" value="P-loop_NTPase"/>
</dbReference>
<name>A0A7J7NSE8_9MAGN</name>
<gene>
    <name evidence="5" type="ORF">GIB67_034362</name>
</gene>
<comment type="caution">
    <text evidence="2">Lacks conserved residue(s) required for the propagation of feature annotation.</text>
</comment>
<dbReference type="PROSITE" id="PS50067">
    <property type="entry name" value="KINESIN_MOTOR_2"/>
    <property type="match status" value="1"/>
</dbReference>
<evidence type="ECO:0000256" key="3">
    <source>
        <dbReference type="SAM" id="MobiDB-lite"/>
    </source>
</evidence>
<dbReference type="SUPFAM" id="SSF52540">
    <property type="entry name" value="P-loop containing nucleoside triphosphate hydrolases"/>
    <property type="match status" value="1"/>
</dbReference>
<dbReference type="PRINTS" id="PR00380">
    <property type="entry name" value="KINESINHEAVY"/>
</dbReference>
<evidence type="ECO:0000259" key="4">
    <source>
        <dbReference type="PROSITE" id="PS50067"/>
    </source>
</evidence>
<dbReference type="GO" id="GO:0005524">
    <property type="term" value="F:ATP binding"/>
    <property type="evidence" value="ECO:0007669"/>
    <property type="project" value="InterPro"/>
</dbReference>
<accession>A0A7J7NSE8</accession>
<dbReference type="Gene3D" id="3.40.850.10">
    <property type="entry name" value="Kinesin motor domain"/>
    <property type="match status" value="1"/>
</dbReference>
<keyword evidence="1" id="KW-0505">Motor protein</keyword>
<evidence type="ECO:0000256" key="2">
    <source>
        <dbReference type="PROSITE-ProRule" id="PRU00283"/>
    </source>
</evidence>
<comment type="similarity">
    <text evidence="2">Belongs to the TRAFAC class myosin-kinesin ATPase superfamily. Kinesin family.</text>
</comment>
<dbReference type="PANTHER" id="PTHR47972:SF4">
    <property type="entry name" value="KINESIN-LIKE PROTEIN KIN-14L"/>
    <property type="match status" value="1"/>
</dbReference>
<feature type="region of interest" description="Disordered" evidence="3">
    <location>
        <begin position="1"/>
        <end position="33"/>
    </location>
</feature>
<dbReference type="GO" id="GO:0007018">
    <property type="term" value="P:microtubule-based movement"/>
    <property type="evidence" value="ECO:0007669"/>
    <property type="project" value="InterPro"/>
</dbReference>
<dbReference type="GO" id="GO:0008017">
    <property type="term" value="F:microtubule binding"/>
    <property type="evidence" value="ECO:0007669"/>
    <property type="project" value="InterPro"/>
</dbReference>
<feature type="compositionally biased region" description="Polar residues" evidence="3">
    <location>
        <begin position="9"/>
        <end position="19"/>
    </location>
</feature>
<dbReference type="Proteomes" id="UP000541444">
    <property type="component" value="Unassembled WGS sequence"/>
</dbReference>
<sequence length="188" mass="20355">MCVKPSKSLVGQRSTNRIQSRVAPASPVKPGRHLDMSVVTENGKLDDAVVGSLVESMLDQKENIDHELVASFRNGYTDSLKLLSKILPVGHALDSIIVNTLEIRNCAGNGGLSHPDATMHLVKSTNDVLNLMKLGEMNHFVSSTTHNNRSSRSHSILTVHVQGKDSSGSIQRSCLHLVDLAGSERVDK</sequence>
<keyword evidence="6" id="KW-1185">Reference proteome</keyword>
<dbReference type="InterPro" id="IPR036961">
    <property type="entry name" value="Kinesin_motor_dom_sf"/>
</dbReference>
<evidence type="ECO:0000256" key="1">
    <source>
        <dbReference type="ARBA" id="ARBA00023175"/>
    </source>
</evidence>
<dbReference type="AlphaFoldDB" id="A0A7J7NSE8"/>
<dbReference type="OrthoDB" id="3176171at2759"/>
<organism evidence="5 6">
    <name type="scientific">Kingdonia uniflora</name>
    <dbReference type="NCBI Taxonomy" id="39325"/>
    <lineage>
        <taxon>Eukaryota</taxon>
        <taxon>Viridiplantae</taxon>
        <taxon>Streptophyta</taxon>
        <taxon>Embryophyta</taxon>
        <taxon>Tracheophyta</taxon>
        <taxon>Spermatophyta</taxon>
        <taxon>Magnoliopsida</taxon>
        <taxon>Ranunculales</taxon>
        <taxon>Circaeasteraceae</taxon>
        <taxon>Kingdonia</taxon>
    </lineage>
</organism>
<dbReference type="EMBL" id="JACGCM010000622">
    <property type="protein sequence ID" value="KAF6169970.1"/>
    <property type="molecule type" value="Genomic_DNA"/>
</dbReference>
<dbReference type="InterPro" id="IPR027640">
    <property type="entry name" value="Kinesin-like_fam"/>
</dbReference>
<comment type="caution">
    <text evidence="5">The sequence shown here is derived from an EMBL/GenBank/DDBJ whole genome shotgun (WGS) entry which is preliminary data.</text>
</comment>
<dbReference type="PANTHER" id="PTHR47972">
    <property type="entry name" value="KINESIN-LIKE PROTEIN KLP-3"/>
    <property type="match status" value="1"/>
</dbReference>
<evidence type="ECO:0000313" key="5">
    <source>
        <dbReference type="EMBL" id="KAF6169970.1"/>
    </source>
</evidence>
<reference evidence="5 6" key="1">
    <citation type="journal article" date="2020" name="IScience">
        <title>Genome Sequencing of the Endangered Kingdonia uniflora (Circaeasteraceae, Ranunculales) Reveals Potential Mechanisms of Evolutionary Specialization.</title>
        <authorList>
            <person name="Sun Y."/>
            <person name="Deng T."/>
            <person name="Zhang A."/>
            <person name="Moore M.J."/>
            <person name="Landis J.B."/>
            <person name="Lin N."/>
            <person name="Zhang H."/>
            <person name="Zhang X."/>
            <person name="Huang J."/>
            <person name="Zhang X."/>
            <person name="Sun H."/>
            <person name="Wang H."/>
        </authorList>
    </citation>
    <scope>NUCLEOTIDE SEQUENCE [LARGE SCALE GENOMIC DNA]</scope>
    <source>
        <strain evidence="5">TB1705</strain>
        <tissue evidence="5">Leaf</tissue>
    </source>
</reference>
<dbReference type="SMART" id="SM00129">
    <property type="entry name" value="KISc"/>
    <property type="match status" value="1"/>
</dbReference>
<evidence type="ECO:0000313" key="6">
    <source>
        <dbReference type="Proteomes" id="UP000541444"/>
    </source>
</evidence>
<dbReference type="Pfam" id="PF00225">
    <property type="entry name" value="Kinesin"/>
    <property type="match status" value="1"/>
</dbReference>
<proteinExistence type="inferred from homology"/>
<protein>
    <recommendedName>
        <fullName evidence="4">Kinesin motor domain-containing protein</fullName>
    </recommendedName>
</protein>
<feature type="domain" description="Kinesin motor" evidence="4">
    <location>
        <begin position="1"/>
        <end position="188"/>
    </location>
</feature>